<dbReference type="Gene3D" id="2.60.40.10">
    <property type="entry name" value="Immunoglobulins"/>
    <property type="match status" value="4"/>
</dbReference>
<reference evidence="6" key="1">
    <citation type="submission" date="2020-08" db="EMBL/GenBank/DDBJ databases">
        <title>Genomic Encyclopedia of Type Strains, Phase IV (KMG-IV): sequencing the most valuable type-strain genomes for metagenomic binning, comparative biology and taxonomic classification.</title>
        <authorList>
            <person name="Goeker M."/>
        </authorList>
    </citation>
    <scope>NUCLEOTIDE SEQUENCE [LARGE SCALE GENOMIC DNA]</scope>
    <source>
        <strain evidence="6">DSM 105720</strain>
    </source>
</reference>
<keyword evidence="4" id="KW-0732">Signal</keyword>
<dbReference type="InterPro" id="IPR006103">
    <property type="entry name" value="Glyco_hydro_2_cat"/>
</dbReference>
<dbReference type="InterPro" id="IPR006102">
    <property type="entry name" value="Ig-like_GH2"/>
</dbReference>
<dbReference type="PANTHER" id="PTHR43536">
    <property type="entry name" value="MANNOSYLGLYCOPROTEIN ENDO-BETA-MANNOSIDASE"/>
    <property type="match status" value="1"/>
</dbReference>
<dbReference type="SUPFAM" id="SSF49303">
    <property type="entry name" value="beta-Galactosidase/glucuronidase domain"/>
    <property type="match status" value="3"/>
</dbReference>
<comment type="similarity">
    <text evidence="1">Belongs to the glycosyl hydrolase 2 family.</text>
</comment>
<dbReference type="InterPro" id="IPR017853">
    <property type="entry name" value="GH"/>
</dbReference>
<evidence type="ECO:0000256" key="4">
    <source>
        <dbReference type="SAM" id="SignalP"/>
    </source>
</evidence>
<accession>A0A840D9C9</accession>
<dbReference type="InterPro" id="IPR054593">
    <property type="entry name" value="Beta-mannosidase-like_N2"/>
</dbReference>
<sequence length="1030" mass="116568">MMNKLCPFILLAISALIQTGCIEQSTIMSLNTSNPQIVWEVKPQTDLENMTGEQISTPGFEMSDCVQGVVPGTVFTAYVEAGVVPDPNYADNIYKVDETFYNRPFWYRTEFKLPASYSAGKRMWLHFDNTNRFADFYFNGEKVSGTKSSSRDVSGHMLRSKFDVTDLVNKSGKNAIAVLITDPDQKKTRQAKDPYGVACSPSYLAGAGWDWMPYVPGRLAGITGNVYLAVTGDVVMEDPWVRSELPTLQKAEISISTDIKNISSASKTVVVTGVIQPGNITFSKEVRVEREATAKLSINKDDFAQLVINNPKLWWPNGYGEPNLYTCKLICSVDGKVSDVKEMTFGIKKYEYKMVDNVVGYPVLTFFINGQKVYLKGGNWGMSEYLLRCHGKEYETKIRLHKEMNYNMIRLWTGCVTDDEFYDYCDQYGIMVWDDFWLYVAYNEVAQPEAFKENALDKVKRLRNHPSIAIWCGANETHPAPELDNYLREIVAREDHNDRMYKSCSNQDGLSGSGWWGNQPPKHHFETSGSNLAFNTPAYLYGIDHGYGLRTEIGTATFPTFESIKEFIPKEAWWPLPTDEQLKNEDDNVWNRHFFGKEASNANPINYKKTVNTQYGESSGLEEFCEKAQMVNIEVMKGMYEAWNDKMWNDAAGILIWMSHPAYPSFVWQTYDYYYDPTGAYWGAKKACEPLHIQWNSSDNSIKAVNTTAKDVKGVIAKATIYNLNGQEVPSYGQNRKIDVAGSNIAEAFTLNFNPFNLAYGKNVVASSSTTASKSASMVTDGGFGSRWESEYRDPQWIYIDLGQEEKVENVVLRWETACAKKYELQVSNDAKEWKTVYTNKEGKGGTEQIELVPIVARYVKLVGISRATQFGYSLFEFEIYGETAKKIEELTPLHFIKLELTDAKGSLLSENFYWRNGLKDLDYTPLNTLSDTDLSCQLVDKSKLSEGKMKIVVKNNSKTVAFANRVRLINKTTQKRVLPIIMSDNYITLMPGEEKQVNIEAAPELLKGGASVLIKQYGQAEQNKLDIAY</sequence>
<evidence type="ECO:0000256" key="3">
    <source>
        <dbReference type="ARBA" id="ARBA00023295"/>
    </source>
</evidence>
<evidence type="ECO:0000313" key="6">
    <source>
        <dbReference type="EMBL" id="MBB4045123.1"/>
    </source>
</evidence>
<dbReference type="Pfam" id="PF22666">
    <property type="entry name" value="Glyco_hydro_2_N2"/>
    <property type="match status" value="1"/>
</dbReference>
<dbReference type="InterPro" id="IPR000421">
    <property type="entry name" value="FA58C"/>
</dbReference>
<dbReference type="Pfam" id="PF02836">
    <property type="entry name" value="Glyco_hydro_2_C"/>
    <property type="match status" value="1"/>
</dbReference>
<evidence type="ECO:0000259" key="5">
    <source>
        <dbReference type="PROSITE" id="PS50022"/>
    </source>
</evidence>
<dbReference type="AlphaFoldDB" id="A0A840D9C9"/>
<keyword evidence="7" id="KW-1185">Reference proteome</keyword>
<dbReference type="EMBL" id="JACIER010000012">
    <property type="protein sequence ID" value="MBB4045123.1"/>
    <property type="molecule type" value="Genomic_DNA"/>
</dbReference>
<dbReference type="GO" id="GO:0004553">
    <property type="term" value="F:hydrolase activity, hydrolyzing O-glycosyl compounds"/>
    <property type="evidence" value="ECO:0007669"/>
    <property type="project" value="InterPro"/>
</dbReference>
<proteinExistence type="inferred from homology"/>
<protein>
    <recommendedName>
        <fullName evidence="5">F5/8 type C domain-containing protein</fullName>
    </recommendedName>
</protein>
<feature type="domain" description="F5/8 type C" evidence="5">
    <location>
        <begin position="746"/>
        <end position="883"/>
    </location>
</feature>
<dbReference type="Proteomes" id="UP000560658">
    <property type="component" value="Unassembled WGS sequence"/>
</dbReference>
<dbReference type="Pfam" id="PF18368">
    <property type="entry name" value="Ig_GlcNase"/>
    <property type="match status" value="1"/>
</dbReference>
<dbReference type="InterPro" id="IPR041351">
    <property type="entry name" value="Ig_GlcNase"/>
</dbReference>
<comment type="caution">
    <text evidence="6">The sequence shown here is derived from an EMBL/GenBank/DDBJ whole genome shotgun (WGS) entry which is preliminary data.</text>
</comment>
<dbReference type="Pfam" id="PF00754">
    <property type="entry name" value="F5_F8_type_C"/>
    <property type="match status" value="1"/>
</dbReference>
<dbReference type="InterPro" id="IPR013783">
    <property type="entry name" value="Ig-like_fold"/>
</dbReference>
<organism evidence="6 7">
    <name type="scientific">Bacteroides reticulotermitis</name>
    <dbReference type="NCBI Taxonomy" id="1133319"/>
    <lineage>
        <taxon>Bacteria</taxon>
        <taxon>Pseudomonadati</taxon>
        <taxon>Bacteroidota</taxon>
        <taxon>Bacteroidia</taxon>
        <taxon>Bacteroidales</taxon>
        <taxon>Bacteroidaceae</taxon>
        <taxon>Bacteroides</taxon>
    </lineage>
</organism>
<feature type="chain" id="PRO_5032484858" description="F5/8 type C domain-containing protein" evidence="4">
    <location>
        <begin position="18"/>
        <end position="1030"/>
    </location>
</feature>
<dbReference type="InterPro" id="IPR036156">
    <property type="entry name" value="Beta-gal/glucu_dom_sf"/>
</dbReference>
<keyword evidence="3" id="KW-0326">Glycosidase</keyword>
<gene>
    <name evidence="6" type="ORF">GGR06_002933</name>
</gene>
<dbReference type="SUPFAM" id="SSF49785">
    <property type="entry name" value="Galactose-binding domain-like"/>
    <property type="match status" value="2"/>
</dbReference>
<dbReference type="PANTHER" id="PTHR43536:SF1">
    <property type="entry name" value="MANNOSYLGLYCOPROTEIN ENDO-BETA-MANNOSIDASE"/>
    <property type="match status" value="1"/>
</dbReference>
<evidence type="ECO:0000256" key="1">
    <source>
        <dbReference type="ARBA" id="ARBA00007401"/>
    </source>
</evidence>
<dbReference type="InterPro" id="IPR008979">
    <property type="entry name" value="Galactose-bd-like_sf"/>
</dbReference>
<feature type="signal peptide" evidence="4">
    <location>
        <begin position="1"/>
        <end position="17"/>
    </location>
</feature>
<dbReference type="GO" id="GO:0005975">
    <property type="term" value="P:carbohydrate metabolic process"/>
    <property type="evidence" value="ECO:0007669"/>
    <property type="project" value="InterPro"/>
</dbReference>
<dbReference type="Gene3D" id="2.60.120.260">
    <property type="entry name" value="Galactose-binding domain-like"/>
    <property type="match status" value="2"/>
</dbReference>
<dbReference type="Gene3D" id="3.20.20.80">
    <property type="entry name" value="Glycosidases"/>
    <property type="match status" value="1"/>
</dbReference>
<dbReference type="Pfam" id="PF00703">
    <property type="entry name" value="Glyco_hydro_2"/>
    <property type="match status" value="1"/>
</dbReference>
<evidence type="ECO:0000313" key="7">
    <source>
        <dbReference type="Proteomes" id="UP000560658"/>
    </source>
</evidence>
<dbReference type="SUPFAM" id="SSF51445">
    <property type="entry name" value="(Trans)glycosidases"/>
    <property type="match status" value="1"/>
</dbReference>
<dbReference type="PROSITE" id="PS50022">
    <property type="entry name" value="FA58C_3"/>
    <property type="match status" value="1"/>
</dbReference>
<dbReference type="RefSeq" id="WP_183209029.1">
    <property type="nucleotide sequence ID" value="NZ_JACIER010000012.1"/>
</dbReference>
<keyword evidence="2" id="KW-0378">Hydrolase</keyword>
<name>A0A840D9C9_9BACE</name>
<evidence type="ECO:0000256" key="2">
    <source>
        <dbReference type="ARBA" id="ARBA00022801"/>
    </source>
</evidence>
<dbReference type="InterPro" id="IPR043534">
    <property type="entry name" value="EBDG/EBM"/>
</dbReference>